<keyword evidence="4" id="KW-0410">Iron transport</keyword>
<dbReference type="PROSITE" id="PS50983">
    <property type="entry name" value="FE_B12_PBP"/>
    <property type="match status" value="1"/>
</dbReference>
<dbReference type="InterPro" id="IPR002491">
    <property type="entry name" value="ABC_transptr_periplasmic_BD"/>
</dbReference>
<dbReference type="InterPro" id="IPR051313">
    <property type="entry name" value="Bact_iron-sidero_bind"/>
</dbReference>
<keyword evidence="6" id="KW-0175">Coiled coil</keyword>
<evidence type="ECO:0000259" key="8">
    <source>
        <dbReference type="PROSITE" id="PS50983"/>
    </source>
</evidence>
<sequence length="318" mass="33821">MKKIIPLVLIPFLGFASASALADSAPKYTPNHIAAAADKSPMLTIEHQSGSAKVAQKPSRVVLFDFGVYDTMNKLGLADNVVALPLGNLPSYLKGQVNSKVADAGGMKTPDLAKIAELKPDLIVITGRQGKSFDELNKIAPTVNLGTGGDDYLAAAEANITLIGQLYDIEKKTAEELAALNKTVAQAQEKAAKSGKKVLVMLHNDGKLFPNKQPVVYQVVKAAAVDIPVDPKAEKDKRPQVTPDMVAELNPDVILVIDRSAAIGAGQWDKAAFETDGVKKTNAFKNDKIIVLQPDLWYLSGGGLDSLSLQVQAVESTL</sequence>
<keyword evidence="4" id="KW-0408">Iron</keyword>
<reference evidence="9 10" key="1">
    <citation type="submission" date="2015-02" db="EMBL/GenBank/DDBJ databases">
        <title>Whole genome shotgun sequencing of cultured foodborne pathogen.</title>
        <authorList>
            <person name="Timme R."/>
            <person name="Allard M.W."/>
            <person name="Strain E."/>
            <person name="Evans P.S."/>
            <person name="Brown E."/>
        </authorList>
    </citation>
    <scope>NUCLEOTIDE SEQUENCE [LARGE SCALE GENOMIC DNA]</scope>
    <source>
        <strain evidence="9 10">GCSL-TSO-24</strain>
    </source>
</reference>
<dbReference type="Gene3D" id="3.40.50.1980">
    <property type="entry name" value="Nitrogenase molybdenum iron protein domain"/>
    <property type="match status" value="2"/>
</dbReference>
<dbReference type="EMBL" id="JZSH01000122">
    <property type="protein sequence ID" value="KJF77648.1"/>
    <property type="molecule type" value="Genomic_DNA"/>
</dbReference>
<dbReference type="PANTHER" id="PTHR30532:SF28">
    <property type="entry name" value="PETROBACTIN-BINDING PROTEIN YCLQ"/>
    <property type="match status" value="1"/>
</dbReference>
<dbReference type="AlphaFoldDB" id="A0A0D8LA84"/>
<keyword evidence="4" id="KW-0406">Ion transport</keyword>
<keyword evidence="3" id="KW-0813">Transport</keyword>
<dbReference type="SUPFAM" id="SSF53807">
    <property type="entry name" value="Helical backbone' metal receptor"/>
    <property type="match status" value="1"/>
</dbReference>
<dbReference type="GO" id="GO:0030288">
    <property type="term" value="C:outer membrane-bounded periplasmic space"/>
    <property type="evidence" value="ECO:0007669"/>
    <property type="project" value="TreeGrafter"/>
</dbReference>
<comment type="similarity">
    <text evidence="2">Belongs to the bacterial solute-binding protein 8 family.</text>
</comment>
<feature type="chain" id="PRO_5002332571" evidence="7">
    <location>
        <begin position="23"/>
        <end position="318"/>
    </location>
</feature>
<name>A0A0D8LA84_MORMO</name>
<dbReference type="Pfam" id="PF01497">
    <property type="entry name" value="Peripla_BP_2"/>
    <property type="match status" value="1"/>
</dbReference>
<comment type="subcellular location">
    <subcellularLocation>
        <location evidence="1">Cell envelope</location>
    </subcellularLocation>
</comment>
<evidence type="ECO:0000256" key="2">
    <source>
        <dbReference type="ARBA" id="ARBA00008814"/>
    </source>
</evidence>
<proteinExistence type="inferred from homology"/>
<evidence type="ECO:0000313" key="9">
    <source>
        <dbReference type="EMBL" id="KJF77648.1"/>
    </source>
</evidence>
<dbReference type="PANTHER" id="PTHR30532">
    <property type="entry name" value="IRON III DICITRATE-BINDING PERIPLASMIC PROTEIN"/>
    <property type="match status" value="1"/>
</dbReference>
<accession>A0A0D8LA84</accession>
<evidence type="ECO:0000256" key="3">
    <source>
        <dbReference type="ARBA" id="ARBA00022448"/>
    </source>
</evidence>
<protein>
    <submittedName>
        <fullName evidence="9">Iron ABC transporter substrate-binding protein</fullName>
    </submittedName>
</protein>
<dbReference type="PATRIC" id="fig|582.24.peg.3626"/>
<feature type="coiled-coil region" evidence="6">
    <location>
        <begin position="170"/>
        <end position="197"/>
    </location>
</feature>
<evidence type="ECO:0000256" key="7">
    <source>
        <dbReference type="SAM" id="SignalP"/>
    </source>
</evidence>
<dbReference type="Proteomes" id="UP000032582">
    <property type="component" value="Unassembled WGS sequence"/>
</dbReference>
<evidence type="ECO:0000256" key="1">
    <source>
        <dbReference type="ARBA" id="ARBA00004196"/>
    </source>
</evidence>
<dbReference type="GO" id="GO:1901678">
    <property type="term" value="P:iron coordination entity transport"/>
    <property type="evidence" value="ECO:0007669"/>
    <property type="project" value="UniProtKB-ARBA"/>
</dbReference>
<evidence type="ECO:0000256" key="4">
    <source>
        <dbReference type="ARBA" id="ARBA00022496"/>
    </source>
</evidence>
<evidence type="ECO:0000313" key="10">
    <source>
        <dbReference type="Proteomes" id="UP000032582"/>
    </source>
</evidence>
<organism evidence="9 10">
    <name type="scientific">Morganella morganii</name>
    <name type="common">Proteus morganii</name>
    <dbReference type="NCBI Taxonomy" id="582"/>
    <lineage>
        <taxon>Bacteria</taxon>
        <taxon>Pseudomonadati</taxon>
        <taxon>Pseudomonadota</taxon>
        <taxon>Gammaproteobacteria</taxon>
        <taxon>Enterobacterales</taxon>
        <taxon>Morganellaceae</taxon>
        <taxon>Morganella</taxon>
    </lineage>
</organism>
<evidence type="ECO:0000256" key="5">
    <source>
        <dbReference type="ARBA" id="ARBA00022729"/>
    </source>
</evidence>
<comment type="caution">
    <text evidence="9">The sequence shown here is derived from an EMBL/GenBank/DDBJ whole genome shotgun (WGS) entry which is preliminary data.</text>
</comment>
<feature type="domain" description="Fe/B12 periplasmic-binding" evidence="8">
    <location>
        <begin position="60"/>
        <end position="318"/>
    </location>
</feature>
<feature type="signal peptide" evidence="7">
    <location>
        <begin position="1"/>
        <end position="22"/>
    </location>
</feature>
<keyword evidence="5 7" id="KW-0732">Signal</keyword>
<evidence type="ECO:0000256" key="6">
    <source>
        <dbReference type="SAM" id="Coils"/>
    </source>
</evidence>
<gene>
    <name evidence="9" type="ORF">UA45_11535</name>
</gene>